<sequence>MGEYIFFMEVSEISDNGQISIPLELRKKYNLNTGDTIILKEKEDGLLIVPQTRISKLMGIYSENGFLEELKSLRREERIIQ</sequence>
<comment type="caution">
    <text evidence="2">The sequence shown here is derived from an EMBL/GenBank/DDBJ whole genome shotgun (WGS) entry which is preliminary data.</text>
</comment>
<dbReference type="GO" id="GO:0003677">
    <property type="term" value="F:DNA binding"/>
    <property type="evidence" value="ECO:0007669"/>
    <property type="project" value="InterPro"/>
</dbReference>
<evidence type="ECO:0000259" key="1">
    <source>
        <dbReference type="SMART" id="SM00966"/>
    </source>
</evidence>
<dbReference type="Pfam" id="PF04014">
    <property type="entry name" value="MazE_antitoxin"/>
    <property type="match status" value="1"/>
</dbReference>
<dbReference type="NCBIfam" id="TIGR01439">
    <property type="entry name" value="lp_hng_hel_AbrB"/>
    <property type="match status" value="1"/>
</dbReference>
<reference evidence="2 3" key="1">
    <citation type="submission" date="2018-05" db="EMBL/GenBank/DDBJ databases">
        <title>Draft genome of Methanospirillum stamsii Pt1.</title>
        <authorList>
            <person name="Dueholm M.S."/>
            <person name="Nielsen P.H."/>
            <person name="Bakmann L.F."/>
            <person name="Otzen D.E."/>
        </authorList>
    </citation>
    <scope>NUCLEOTIDE SEQUENCE [LARGE SCALE GENOMIC DNA]</scope>
    <source>
        <strain evidence="2 3">Pt1</strain>
    </source>
</reference>
<gene>
    <name evidence="2" type="ORF">DLD82_15390</name>
</gene>
<dbReference type="AlphaFoldDB" id="A0A2V2MYH4"/>
<dbReference type="EMBL" id="QGMZ01000041">
    <property type="protein sequence ID" value="PWR70456.1"/>
    <property type="molecule type" value="Genomic_DNA"/>
</dbReference>
<dbReference type="SMART" id="SM00966">
    <property type="entry name" value="SpoVT_AbrB"/>
    <property type="match status" value="1"/>
</dbReference>
<dbReference type="Gene3D" id="2.10.260.10">
    <property type="match status" value="1"/>
</dbReference>
<keyword evidence="3" id="KW-1185">Reference proteome</keyword>
<dbReference type="InterPro" id="IPR037914">
    <property type="entry name" value="SpoVT-AbrB_sf"/>
</dbReference>
<protein>
    <recommendedName>
        <fullName evidence="1">SpoVT-AbrB domain-containing protein</fullName>
    </recommendedName>
</protein>
<name>A0A2V2MYH4_9EURY</name>
<dbReference type="InterPro" id="IPR007159">
    <property type="entry name" value="SpoVT-AbrB_dom"/>
</dbReference>
<dbReference type="Proteomes" id="UP000245934">
    <property type="component" value="Unassembled WGS sequence"/>
</dbReference>
<proteinExistence type="predicted"/>
<organism evidence="2 3">
    <name type="scientific">Methanospirillum stamsii</name>
    <dbReference type="NCBI Taxonomy" id="1277351"/>
    <lineage>
        <taxon>Archaea</taxon>
        <taxon>Methanobacteriati</taxon>
        <taxon>Methanobacteriota</taxon>
        <taxon>Stenosarchaea group</taxon>
        <taxon>Methanomicrobia</taxon>
        <taxon>Methanomicrobiales</taxon>
        <taxon>Methanospirillaceae</taxon>
        <taxon>Methanospirillum</taxon>
    </lineage>
</organism>
<evidence type="ECO:0000313" key="2">
    <source>
        <dbReference type="EMBL" id="PWR70456.1"/>
    </source>
</evidence>
<accession>A0A2V2MYH4</accession>
<feature type="domain" description="SpoVT-AbrB" evidence="1">
    <location>
        <begin position="11"/>
        <end position="56"/>
    </location>
</feature>
<dbReference type="SUPFAM" id="SSF89447">
    <property type="entry name" value="AbrB/MazE/MraZ-like"/>
    <property type="match status" value="1"/>
</dbReference>
<evidence type="ECO:0000313" key="3">
    <source>
        <dbReference type="Proteomes" id="UP000245934"/>
    </source>
</evidence>